<gene>
    <name evidence="5" type="primary">prmC</name>
    <name evidence="8" type="ordered locus">Mlg_0272</name>
</gene>
<dbReference type="NCBIfam" id="TIGR00536">
    <property type="entry name" value="hemK_fam"/>
    <property type="match status" value="1"/>
</dbReference>
<dbReference type="SUPFAM" id="SSF53335">
    <property type="entry name" value="S-adenosyl-L-methionine-dependent methyltransferases"/>
    <property type="match status" value="1"/>
</dbReference>
<dbReference type="GO" id="GO:0003676">
    <property type="term" value="F:nucleic acid binding"/>
    <property type="evidence" value="ECO:0007669"/>
    <property type="project" value="InterPro"/>
</dbReference>
<dbReference type="HOGENOM" id="CLU_018398_3_1_6"/>
<dbReference type="RefSeq" id="WP_011628023.1">
    <property type="nucleotide sequence ID" value="NC_008340.1"/>
</dbReference>
<dbReference type="GO" id="GO:0032259">
    <property type="term" value="P:methylation"/>
    <property type="evidence" value="ECO:0007669"/>
    <property type="project" value="UniProtKB-KW"/>
</dbReference>
<dbReference type="Proteomes" id="UP000001962">
    <property type="component" value="Chromosome"/>
</dbReference>
<comment type="catalytic activity">
    <reaction evidence="4 5">
        <text>L-glutaminyl-[peptide chain release factor] + S-adenosyl-L-methionine = N(5)-methyl-L-glutaminyl-[peptide chain release factor] + S-adenosyl-L-homocysteine + H(+)</text>
        <dbReference type="Rhea" id="RHEA:42896"/>
        <dbReference type="Rhea" id="RHEA-COMP:10271"/>
        <dbReference type="Rhea" id="RHEA-COMP:10272"/>
        <dbReference type="ChEBI" id="CHEBI:15378"/>
        <dbReference type="ChEBI" id="CHEBI:30011"/>
        <dbReference type="ChEBI" id="CHEBI:57856"/>
        <dbReference type="ChEBI" id="CHEBI:59789"/>
        <dbReference type="ChEBI" id="CHEBI:61891"/>
        <dbReference type="EC" id="2.1.1.297"/>
    </reaction>
</comment>
<dbReference type="Gene3D" id="3.40.50.150">
    <property type="entry name" value="Vaccinia Virus protein VP39"/>
    <property type="match status" value="1"/>
</dbReference>
<feature type="binding site" evidence="5">
    <location>
        <position position="158"/>
    </location>
    <ligand>
        <name>S-adenosyl-L-methionine</name>
        <dbReference type="ChEBI" id="CHEBI:59789"/>
    </ligand>
</feature>
<dbReference type="PANTHER" id="PTHR18895">
    <property type="entry name" value="HEMK METHYLTRANSFERASE"/>
    <property type="match status" value="1"/>
</dbReference>
<evidence type="ECO:0000259" key="7">
    <source>
        <dbReference type="Pfam" id="PF17827"/>
    </source>
</evidence>
<comment type="similarity">
    <text evidence="5">Belongs to the protein N5-glutamine methyltransferase family. PrmC subfamily.</text>
</comment>
<evidence type="ECO:0000256" key="3">
    <source>
        <dbReference type="ARBA" id="ARBA00022691"/>
    </source>
</evidence>
<proteinExistence type="inferred from homology"/>
<name>Q0AC10_ALKEH</name>
<feature type="domain" description="Release factor glutamine methyltransferase N-terminal" evidence="7">
    <location>
        <begin position="20"/>
        <end position="90"/>
    </location>
</feature>
<feature type="domain" description="Methyltransferase small" evidence="6">
    <location>
        <begin position="112"/>
        <end position="206"/>
    </location>
</feature>
<dbReference type="FunFam" id="3.40.50.150:FF:000053">
    <property type="entry name" value="Release factor glutamine methyltransferase"/>
    <property type="match status" value="1"/>
</dbReference>
<feature type="binding site" evidence="5">
    <location>
        <position position="187"/>
    </location>
    <ligand>
        <name>S-adenosyl-L-methionine</name>
        <dbReference type="ChEBI" id="CHEBI:59789"/>
    </ligand>
</feature>
<dbReference type="InterPro" id="IPR004556">
    <property type="entry name" value="HemK-like"/>
</dbReference>
<reference evidence="9" key="1">
    <citation type="submission" date="2006-08" db="EMBL/GenBank/DDBJ databases">
        <title>Complete sequence of Alkalilimnicola ehrilichei MLHE-1.</title>
        <authorList>
            <person name="Copeland A."/>
            <person name="Lucas S."/>
            <person name="Lapidus A."/>
            <person name="Barry K."/>
            <person name="Detter J.C."/>
            <person name="Glavina del Rio T."/>
            <person name="Hammon N."/>
            <person name="Israni S."/>
            <person name="Dalin E."/>
            <person name="Tice H."/>
            <person name="Pitluck S."/>
            <person name="Sims D."/>
            <person name="Brettin T."/>
            <person name="Bruce D."/>
            <person name="Han C."/>
            <person name="Tapia R."/>
            <person name="Gilna P."/>
            <person name="Schmutz J."/>
            <person name="Larimer F."/>
            <person name="Land M."/>
            <person name="Hauser L."/>
            <person name="Kyrpides N."/>
            <person name="Mikhailova N."/>
            <person name="Oremland R.S."/>
            <person name="Hoeft S.E."/>
            <person name="Switzer-Blum J."/>
            <person name="Kulp T."/>
            <person name="King G."/>
            <person name="Tabita R."/>
            <person name="Witte B."/>
            <person name="Santini J.M."/>
            <person name="Basu P."/>
            <person name="Hollibaugh J.T."/>
            <person name="Xie G."/>
            <person name="Stolz J.F."/>
            <person name="Richardson P."/>
        </authorList>
    </citation>
    <scope>NUCLEOTIDE SEQUENCE [LARGE SCALE GENOMIC DNA]</scope>
    <source>
        <strain evidence="9">ATCC BAA-1101 / DSM 17681 / MLHE-1</strain>
    </source>
</reference>
<keyword evidence="3 5" id="KW-0949">S-adenosyl-L-methionine</keyword>
<evidence type="ECO:0000256" key="2">
    <source>
        <dbReference type="ARBA" id="ARBA00022679"/>
    </source>
</evidence>
<accession>Q0AC10</accession>
<keyword evidence="9" id="KW-1185">Reference proteome</keyword>
<evidence type="ECO:0000256" key="4">
    <source>
        <dbReference type="ARBA" id="ARBA00048391"/>
    </source>
</evidence>
<dbReference type="EMBL" id="CP000453">
    <property type="protein sequence ID" value="ABI55627.1"/>
    <property type="molecule type" value="Genomic_DNA"/>
</dbReference>
<feature type="binding site" evidence="5">
    <location>
        <begin position="202"/>
        <end position="205"/>
    </location>
    <ligand>
        <name>substrate</name>
    </ligand>
</feature>
<dbReference type="PANTHER" id="PTHR18895:SF74">
    <property type="entry name" value="MTRF1L RELEASE FACTOR GLUTAMINE METHYLTRANSFERASE"/>
    <property type="match status" value="1"/>
</dbReference>
<dbReference type="Pfam" id="PF05175">
    <property type="entry name" value="MTS"/>
    <property type="match status" value="1"/>
</dbReference>
<evidence type="ECO:0000256" key="5">
    <source>
        <dbReference type="HAMAP-Rule" id="MF_02126"/>
    </source>
</evidence>
<dbReference type="NCBIfam" id="TIGR03534">
    <property type="entry name" value="RF_mod_PrmC"/>
    <property type="match status" value="1"/>
</dbReference>
<dbReference type="KEGG" id="aeh:Mlg_0272"/>
<evidence type="ECO:0000313" key="8">
    <source>
        <dbReference type="EMBL" id="ABI55627.1"/>
    </source>
</evidence>
<dbReference type="GO" id="GO:0102559">
    <property type="term" value="F:peptide chain release factor N(5)-glutamine methyltransferase activity"/>
    <property type="evidence" value="ECO:0007669"/>
    <property type="project" value="UniProtKB-EC"/>
</dbReference>
<evidence type="ECO:0000256" key="1">
    <source>
        <dbReference type="ARBA" id="ARBA00022603"/>
    </source>
</evidence>
<dbReference type="AlphaFoldDB" id="Q0AC10"/>
<dbReference type="InterPro" id="IPR002052">
    <property type="entry name" value="DNA_methylase_N6_adenine_CS"/>
</dbReference>
<comment type="function">
    <text evidence="5">Methylates the class 1 translation termination release factors RF1/PrfA and RF2/PrfB on the glutamine residue of the universally conserved GGQ motif.</text>
</comment>
<dbReference type="InterPro" id="IPR029063">
    <property type="entry name" value="SAM-dependent_MTases_sf"/>
</dbReference>
<dbReference type="HAMAP" id="MF_02126">
    <property type="entry name" value="RF_methyltr_PrmC"/>
    <property type="match status" value="1"/>
</dbReference>
<keyword evidence="1 5" id="KW-0489">Methyltransferase</keyword>
<sequence length="295" mass="31600">MTREAHPATGSTPPQPTLAELRRSARTRLEAAGSDSPAADADALLAHALGRDRAFFLAHPEHRPPASSLARFRQLLARRLAGEPVAHLTGRRGFWSLELKVTAETLIPRPETELLVEAALARVDGDRQLRVADLGTGTGAIALALADECPAWRVTAVEASAGALVVARENARRLGLADRVQVVAGSWFGPLAGERFDLVVSNPPYVGVHEPELYEGDVRFEPRSALAAGRDGLGDLRRIVGEAPGHLVAGGWLMVEHGFQQGEAVRRLFLEAGFGGVETLRDLAGHERVTVGRLD</sequence>
<dbReference type="EC" id="2.1.1.297" evidence="5"/>
<dbReference type="InterPro" id="IPR019874">
    <property type="entry name" value="RF_methyltr_PrmC"/>
</dbReference>
<evidence type="ECO:0000259" key="6">
    <source>
        <dbReference type="Pfam" id="PF05175"/>
    </source>
</evidence>
<feature type="binding site" evidence="5">
    <location>
        <position position="202"/>
    </location>
    <ligand>
        <name>S-adenosyl-L-methionine</name>
        <dbReference type="ChEBI" id="CHEBI:59789"/>
    </ligand>
</feature>
<dbReference type="Pfam" id="PF17827">
    <property type="entry name" value="PrmC_N"/>
    <property type="match status" value="1"/>
</dbReference>
<dbReference type="InterPro" id="IPR007848">
    <property type="entry name" value="Small_mtfrase_dom"/>
</dbReference>
<dbReference type="InterPro" id="IPR040758">
    <property type="entry name" value="PrmC_N"/>
</dbReference>
<evidence type="ECO:0000313" key="9">
    <source>
        <dbReference type="Proteomes" id="UP000001962"/>
    </source>
</evidence>
<keyword evidence="2 5" id="KW-0808">Transferase</keyword>
<dbReference type="InterPro" id="IPR050320">
    <property type="entry name" value="N5-glutamine_MTase"/>
</dbReference>
<feature type="binding site" evidence="5">
    <location>
        <begin position="135"/>
        <end position="139"/>
    </location>
    <ligand>
        <name>S-adenosyl-L-methionine</name>
        <dbReference type="ChEBI" id="CHEBI:59789"/>
    </ligand>
</feature>
<dbReference type="CDD" id="cd02440">
    <property type="entry name" value="AdoMet_MTases"/>
    <property type="match status" value="1"/>
</dbReference>
<dbReference type="Gene3D" id="1.10.8.10">
    <property type="entry name" value="DNA helicase RuvA subunit, C-terminal domain"/>
    <property type="match status" value="1"/>
</dbReference>
<protein>
    <recommendedName>
        <fullName evidence="5">Release factor glutamine methyltransferase</fullName>
        <shortName evidence="5">RF MTase</shortName>
        <ecNumber evidence="5">2.1.1.297</ecNumber>
    </recommendedName>
    <alternativeName>
        <fullName evidence="5">N5-glutamine methyltransferase PrmC</fullName>
    </alternativeName>
    <alternativeName>
        <fullName evidence="5">Protein-(glutamine-N5) MTase PrmC</fullName>
    </alternativeName>
    <alternativeName>
        <fullName evidence="5">Protein-glutamine N-methyltransferase PrmC</fullName>
    </alternativeName>
</protein>
<organism evidence="8 9">
    <name type="scientific">Alkalilimnicola ehrlichii (strain ATCC BAA-1101 / DSM 17681 / MLHE-1)</name>
    <dbReference type="NCBI Taxonomy" id="187272"/>
    <lineage>
        <taxon>Bacteria</taxon>
        <taxon>Pseudomonadati</taxon>
        <taxon>Pseudomonadota</taxon>
        <taxon>Gammaproteobacteria</taxon>
        <taxon>Chromatiales</taxon>
        <taxon>Ectothiorhodospiraceae</taxon>
        <taxon>Alkalilimnicola</taxon>
    </lineage>
</organism>
<dbReference type="PROSITE" id="PS00092">
    <property type="entry name" value="N6_MTASE"/>
    <property type="match status" value="1"/>
</dbReference>
<dbReference type="eggNOG" id="COG2890">
    <property type="taxonomic scope" value="Bacteria"/>
</dbReference>